<evidence type="ECO:0000313" key="22">
    <source>
        <dbReference type="Proteomes" id="UP000287830"/>
    </source>
</evidence>
<dbReference type="FunFam" id="1.20.810.10:FF:000007">
    <property type="entry name" value="Ubiquinol-cytochrome C reductase B subunit"/>
    <property type="match status" value="1"/>
</dbReference>
<feature type="transmembrane region" description="Helical" evidence="19">
    <location>
        <begin position="152"/>
        <end position="172"/>
    </location>
</feature>
<feature type="transmembrane region" description="Helical" evidence="19">
    <location>
        <begin position="388"/>
        <end position="412"/>
    </location>
</feature>
<feature type="transmembrane region" description="Helical" evidence="19">
    <location>
        <begin position="121"/>
        <end position="140"/>
    </location>
</feature>
<dbReference type="Pfam" id="PF13631">
    <property type="entry name" value="Cytochrom_B_N_2"/>
    <property type="match status" value="1"/>
</dbReference>
<organism evidence="21 22">
    <name type="scientific">Streptomyces chrestomyceticus JCM 4735</name>
    <dbReference type="NCBI Taxonomy" id="1306181"/>
    <lineage>
        <taxon>Bacteria</taxon>
        <taxon>Bacillati</taxon>
        <taxon>Actinomycetota</taxon>
        <taxon>Actinomycetes</taxon>
        <taxon>Kitasatosporales</taxon>
        <taxon>Streptomycetaceae</taxon>
        <taxon>Streptomyces</taxon>
    </lineage>
</organism>
<dbReference type="GO" id="GO:0008121">
    <property type="term" value="F:quinol-cytochrome-c reductase activity"/>
    <property type="evidence" value="ECO:0007669"/>
    <property type="project" value="UniProtKB-EC"/>
</dbReference>
<feature type="transmembrane region" description="Helical" evidence="19">
    <location>
        <begin position="337"/>
        <end position="359"/>
    </location>
</feature>
<dbReference type="GO" id="GO:0046872">
    <property type="term" value="F:metal ion binding"/>
    <property type="evidence" value="ECO:0007669"/>
    <property type="project" value="UniProtKB-KW"/>
</dbReference>
<dbReference type="EC" id="7.1.1.8" evidence="3"/>
<evidence type="ECO:0000256" key="9">
    <source>
        <dbReference type="ARBA" id="ARBA00022692"/>
    </source>
</evidence>
<evidence type="ECO:0000256" key="2">
    <source>
        <dbReference type="ARBA" id="ARBA00004651"/>
    </source>
</evidence>
<sequence>MVFPRRKPPAPLRNRIAEPARTAFEALDRRLPLAEGAKALLRKAFPDHWSFLLGELALYGFLVLVLTGTYLTLFFDPVTAQTVYHGRHTPLSGLPMSQAYSSTLRISFDVRGGLLIRQIHHWAALVFVAAIGVHLLRVFFTGAFRRPREVNWIIGVTLFMLAMLEGFAGYSLPDDSLSGTGLRTAHTIVLSIPLVGTYLSFFLWGGPFPGTDLVNRLYGLHILLVPGILIALITAHLILVVHLKHTQWSERGRTNRNVVGRPMYPHFTAKSAGLFFMTAGVLTLLGALAQINPVWEYGPYRADQVATDAQPDWYVGFLEGALRLMPPWESDIGGHTVLWNVLVPAVILPGLLFLVLYLYPFCEAWLTRDGREHHLCDRPRNRPTRTGLGVAGLACYAVLLAAGGNDVTAFGFRVSVNALTWFFRIALVVAPVLAFWLTRRICLALQSEDRDALTEGEETGEVTQDVCGGLGEGRRRLSADRRYRLLVRDLPAPLPPPEDTARPARRERIRLALSNWYHRDRVELPVTPEQRARIAERTAPPGRSSDGD</sequence>
<name>A0A7U9KR44_9ACTN</name>
<evidence type="ECO:0000256" key="4">
    <source>
        <dbReference type="ARBA" id="ARBA00016116"/>
    </source>
</evidence>
<evidence type="ECO:0000256" key="10">
    <source>
        <dbReference type="ARBA" id="ARBA00022723"/>
    </source>
</evidence>
<dbReference type="OrthoDB" id="9804503at2"/>
<dbReference type="GO" id="GO:0005886">
    <property type="term" value="C:plasma membrane"/>
    <property type="evidence" value="ECO:0007669"/>
    <property type="project" value="UniProtKB-SubCell"/>
</dbReference>
<feature type="transmembrane region" description="Helical" evidence="19">
    <location>
        <begin position="418"/>
        <end position="437"/>
    </location>
</feature>
<evidence type="ECO:0000256" key="16">
    <source>
        <dbReference type="ARBA" id="ARBA00029351"/>
    </source>
</evidence>
<evidence type="ECO:0000256" key="5">
    <source>
        <dbReference type="ARBA" id="ARBA00022448"/>
    </source>
</evidence>
<dbReference type="GeneID" id="95619820"/>
<evidence type="ECO:0000256" key="12">
    <source>
        <dbReference type="ARBA" id="ARBA00022982"/>
    </source>
</evidence>
<keyword evidence="6" id="KW-1003">Cell membrane</keyword>
<keyword evidence="5" id="KW-0813">Transport</keyword>
<keyword evidence="11" id="KW-1278">Translocase</keyword>
<dbReference type="Gene3D" id="1.20.810.10">
    <property type="entry name" value="Cytochrome Bc1 Complex, Chain C"/>
    <property type="match status" value="1"/>
</dbReference>
<dbReference type="GO" id="GO:0022904">
    <property type="term" value="P:respiratory electron transport chain"/>
    <property type="evidence" value="ECO:0007669"/>
    <property type="project" value="InterPro"/>
</dbReference>
<dbReference type="InterPro" id="IPR005797">
    <property type="entry name" value="Cyt_b/b6_N"/>
</dbReference>
<evidence type="ECO:0000256" key="13">
    <source>
        <dbReference type="ARBA" id="ARBA00022989"/>
    </source>
</evidence>
<feature type="region of interest" description="Disordered" evidence="18">
    <location>
        <begin position="527"/>
        <end position="548"/>
    </location>
</feature>
<evidence type="ECO:0000256" key="15">
    <source>
        <dbReference type="ARBA" id="ARBA00023136"/>
    </source>
</evidence>
<dbReference type="GO" id="GO:0016491">
    <property type="term" value="F:oxidoreductase activity"/>
    <property type="evidence" value="ECO:0007669"/>
    <property type="project" value="InterPro"/>
</dbReference>
<dbReference type="PANTHER" id="PTHR19271:SF16">
    <property type="entry name" value="CYTOCHROME B"/>
    <property type="match status" value="1"/>
</dbReference>
<keyword evidence="9 19" id="KW-0812">Transmembrane</keyword>
<evidence type="ECO:0000256" key="18">
    <source>
        <dbReference type="SAM" id="MobiDB-lite"/>
    </source>
</evidence>
<evidence type="ECO:0000256" key="11">
    <source>
        <dbReference type="ARBA" id="ARBA00022967"/>
    </source>
</evidence>
<evidence type="ECO:0000256" key="17">
    <source>
        <dbReference type="ARBA" id="ARBA00029568"/>
    </source>
</evidence>
<gene>
    <name evidence="21" type="ORF">OEIGOIKO_00767</name>
</gene>
<comment type="caution">
    <text evidence="21">The sequence shown here is derived from an EMBL/GenBank/DDBJ whole genome shotgun (WGS) entry which is preliminary data.</text>
</comment>
<keyword evidence="12" id="KW-0249">Electron transport</keyword>
<dbReference type="RefSeq" id="WP_125043592.1">
    <property type="nucleotide sequence ID" value="NZ_BHZC01000001.1"/>
</dbReference>
<feature type="domain" description="Cytochrome b/b6 N-terminal region profile" evidence="20">
    <location>
        <begin position="23"/>
        <end position="249"/>
    </location>
</feature>
<comment type="catalytic activity">
    <reaction evidence="16">
        <text>a quinol + 2 Fe(III)-[cytochrome c](out) = a quinone + 2 Fe(II)-[cytochrome c](out) + 2 H(+)(out)</text>
        <dbReference type="Rhea" id="RHEA:11484"/>
        <dbReference type="Rhea" id="RHEA-COMP:10350"/>
        <dbReference type="Rhea" id="RHEA-COMP:14399"/>
        <dbReference type="ChEBI" id="CHEBI:15378"/>
        <dbReference type="ChEBI" id="CHEBI:24646"/>
        <dbReference type="ChEBI" id="CHEBI:29033"/>
        <dbReference type="ChEBI" id="CHEBI:29034"/>
        <dbReference type="ChEBI" id="CHEBI:132124"/>
        <dbReference type="EC" id="7.1.1.8"/>
    </reaction>
</comment>
<dbReference type="PANTHER" id="PTHR19271">
    <property type="entry name" value="CYTOCHROME B"/>
    <property type="match status" value="1"/>
</dbReference>
<evidence type="ECO:0000256" key="14">
    <source>
        <dbReference type="ARBA" id="ARBA00023004"/>
    </source>
</evidence>
<protein>
    <recommendedName>
        <fullName evidence="4">Cytochrome bc1 complex cytochrome b subunit</fullName>
        <ecNumber evidence="3">7.1.1.8</ecNumber>
    </recommendedName>
    <alternativeName>
        <fullName evidence="17">Cytochrome bc1 reductase complex subunit QcrB</fullName>
    </alternativeName>
</protein>
<evidence type="ECO:0000256" key="8">
    <source>
        <dbReference type="ARBA" id="ARBA00022660"/>
    </source>
</evidence>
<feature type="transmembrane region" description="Helical" evidence="19">
    <location>
        <begin position="56"/>
        <end position="75"/>
    </location>
</feature>
<dbReference type="InterPro" id="IPR027387">
    <property type="entry name" value="Cytb/b6-like_sf"/>
</dbReference>
<evidence type="ECO:0000259" key="20">
    <source>
        <dbReference type="PROSITE" id="PS51002"/>
    </source>
</evidence>
<keyword evidence="7" id="KW-0349">Heme</keyword>
<keyword evidence="15 19" id="KW-0472">Membrane</keyword>
<dbReference type="PROSITE" id="PS51002">
    <property type="entry name" value="CYTB_NTER"/>
    <property type="match status" value="1"/>
</dbReference>
<dbReference type="InterPro" id="IPR016174">
    <property type="entry name" value="Di-haem_cyt_TM"/>
</dbReference>
<proteinExistence type="predicted"/>
<feature type="transmembrane region" description="Helical" evidence="19">
    <location>
        <begin position="184"/>
        <end position="206"/>
    </location>
</feature>
<dbReference type="EMBL" id="BHZC01000001">
    <property type="protein sequence ID" value="GCD33048.1"/>
    <property type="molecule type" value="Genomic_DNA"/>
</dbReference>
<dbReference type="AlphaFoldDB" id="A0A7U9KR44"/>
<comment type="subcellular location">
    <subcellularLocation>
        <location evidence="2">Cell membrane</location>
        <topology evidence="2">Multi-pass membrane protein</topology>
    </subcellularLocation>
</comment>
<comment type="cofactor">
    <cofactor evidence="1">
        <name>heme</name>
        <dbReference type="ChEBI" id="CHEBI:30413"/>
    </cofactor>
</comment>
<keyword evidence="13 19" id="KW-1133">Transmembrane helix</keyword>
<evidence type="ECO:0000256" key="19">
    <source>
        <dbReference type="SAM" id="Phobius"/>
    </source>
</evidence>
<reference evidence="21 22" key="1">
    <citation type="submission" date="2018-11" db="EMBL/GenBank/DDBJ databases">
        <title>Whole genome sequence of Streptomyces chrestomyceticus NBRC 13444(T).</title>
        <authorList>
            <person name="Komaki H."/>
            <person name="Tamura T."/>
        </authorList>
    </citation>
    <scope>NUCLEOTIDE SEQUENCE [LARGE SCALE GENOMIC DNA]</scope>
    <source>
        <strain evidence="21 22">NBRC 13444</strain>
    </source>
</reference>
<evidence type="ECO:0000256" key="3">
    <source>
        <dbReference type="ARBA" id="ARBA00012951"/>
    </source>
</evidence>
<dbReference type="Proteomes" id="UP000287830">
    <property type="component" value="Unassembled WGS sequence"/>
</dbReference>
<evidence type="ECO:0000313" key="21">
    <source>
        <dbReference type="EMBL" id="GCD33048.1"/>
    </source>
</evidence>
<feature type="transmembrane region" description="Helical" evidence="19">
    <location>
        <begin position="218"/>
        <end position="243"/>
    </location>
</feature>
<evidence type="ECO:0000256" key="1">
    <source>
        <dbReference type="ARBA" id="ARBA00001971"/>
    </source>
</evidence>
<evidence type="ECO:0000256" key="7">
    <source>
        <dbReference type="ARBA" id="ARBA00022617"/>
    </source>
</evidence>
<keyword evidence="14" id="KW-0408">Iron</keyword>
<keyword evidence="10" id="KW-0479">Metal-binding</keyword>
<dbReference type="SUPFAM" id="SSF81342">
    <property type="entry name" value="Transmembrane di-heme cytochromes"/>
    <property type="match status" value="1"/>
</dbReference>
<evidence type="ECO:0000256" key="6">
    <source>
        <dbReference type="ARBA" id="ARBA00022475"/>
    </source>
</evidence>
<accession>A0A7U9KR44</accession>
<keyword evidence="8" id="KW-0679">Respiratory chain</keyword>